<sequence>MGQTASIDAVHGRSRANTLKSYSPPLKMYKSPRMSLPEYTLTQYDVKQLMKSYKEALDRGDTHTTSSAESEAEEELMDQIHDQFGPQPRSRSSLQSTKSNASEDSGIDDSTHSPRRSLDDLSSLPVFTKPMVGEDTPMACTPATPMPIPVLFFNQPPDVIPLHNDSELPEPKRRFIPKRLFGKRRKRNDQSERQRSKSVGAVDGSMRSAGLWCFRPIFEVYGFLLN</sequence>
<dbReference type="STRING" id="27835.A0A0N4XU81"/>
<feature type="region of interest" description="Disordered" evidence="1">
    <location>
        <begin position="56"/>
        <end position="129"/>
    </location>
</feature>
<evidence type="ECO:0000313" key="4">
    <source>
        <dbReference type="WBParaSite" id="NBR_0000624601-mRNA-1"/>
    </source>
</evidence>
<keyword evidence="3" id="KW-1185">Reference proteome</keyword>
<proteinExistence type="predicted"/>
<feature type="compositionally biased region" description="Polar residues" evidence="1">
    <location>
        <begin position="89"/>
        <end position="103"/>
    </location>
</feature>
<dbReference type="AlphaFoldDB" id="A0A0N4XU81"/>
<evidence type="ECO:0000256" key="1">
    <source>
        <dbReference type="SAM" id="MobiDB-lite"/>
    </source>
</evidence>
<dbReference type="EMBL" id="UYSL01019787">
    <property type="protein sequence ID" value="VDL69836.1"/>
    <property type="molecule type" value="Genomic_DNA"/>
</dbReference>
<gene>
    <name evidence="2" type="ORF">NBR_LOCUS6247</name>
</gene>
<feature type="region of interest" description="Disordered" evidence="1">
    <location>
        <begin position="1"/>
        <end position="38"/>
    </location>
</feature>
<feature type="compositionally biased region" description="Basic and acidic residues" evidence="1">
    <location>
        <begin position="109"/>
        <end position="119"/>
    </location>
</feature>
<organism evidence="4">
    <name type="scientific">Nippostrongylus brasiliensis</name>
    <name type="common">Rat hookworm</name>
    <dbReference type="NCBI Taxonomy" id="27835"/>
    <lineage>
        <taxon>Eukaryota</taxon>
        <taxon>Metazoa</taxon>
        <taxon>Ecdysozoa</taxon>
        <taxon>Nematoda</taxon>
        <taxon>Chromadorea</taxon>
        <taxon>Rhabditida</taxon>
        <taxon>Rhabditina</taxon>
        <taxon>Rhabditomorpha</taxon>
        <taxon>Strongyloidea</taxon>
        <taxon>Heligmosomidae</taxon>
        <taxon>Nippostrongylus</taxon>
    </lineage>
</organism>
<evidence type="ECO:0000313" key="3">
    <source>
        <dbReference type="Proteomes" id="UP000271162"/>
    </source>
</evidence>
<accession>A0A0N4XU81</accession>
<feature type="region of interest" description="Disordered" evidence="1">
    <location>
        <begin position="180"/>
        <end position="201"/>
    </location>
</feature>
<dbReference type="OMA" id="MACTPAT"/>
<dbReference type="Proteomes" id="UP000271162">
    <property type="component" value="Unassembled WGS sequence"/>
</dbReference>
<dbReference type="WBParaSite" id="NBR_0000624601-mRNA-1">
    <property type="protein sequence ID" value="NBR_0000624601-mRNA-1"/>
    <property type="gene ID" value="NBR_0000624601"/>
</dbReference>
<name>A0A0N4XU81_NIPBR</name>
<reference evidence="2 3" key="2">
    <citation type="submission" date="2018-11" db="EMBL/GenBank/DDBJ databases">
        <authorList>
            <consortium name="Pathogen Informatics"/>
        </authorList>
    </citation>
    <scope>NUCLEOTIDE SEQUENCE [LARGE SCALE GENOMIC DNA]</scope>
</reference>
<protein>
    <submittedName>
        <fullName evidence="2 4">Uncharacterized protein</fullName>
    </submittedName>
</protein>
<evidence type="ECO:0000313" key="2">
    <source>
        <dbReference type="EMBL" id="VDL69836.1"/>
    </source>
</evidence>
<reference evidence="4" key="1">
    <citation type="submission" date="2017-02" db="UniProtKB">
        <authorList>
            <consortium name="WormBaseParasite"/>
        </authorList>
    </citation>
    <scope>IDENTIFICATION</scope>
</reference>